<protein>
    <submittedName>
        <fullName evidence="2">Putative secreted protein</fullName>
    </submittedName>
</protein>
<feature type="chain" id="PRO_5025386444" evidence="1">
    <location>
        <begin position="18"/>
        <end position="89"/>
    </location>
</feature>
<dbReference type="AlphaFoldDB" id="A0A6B0U335"/>
<feature type="signal peptide" evidence="1">
    <location>
        <begin position="1"/>
        <end position="17"/>
    </location>
</feature>
<accession>A0A6B0U335</accession>
<keyword evidence="1" id="KW-0732">Signal</keyword>
<organism evidence="2">
    <name type="scientific">Ixodes ricinus</name>
    <name type="common">Common tick</name>
    <name type="synonym">Acarus ricinus</name>
    <dbReference type="NCBI Taxonomy" id="34613"/>
    <lineage>
        <taxon>Eukaryota</taxon>
        <taxon>Metazoa</taxon>
        <taxon>Ecdysozoa</taxon>
        <taxon>Arthropoda</taxon>
        <taxon>Chelicerata</taxon>
        <taxon>Arachnida</taxon>
        <taxon>Acari</taxon>
        <taxon>Parasitiformes</taxon>
        <taxon>Ixodida</taxon>
        <taxon>Ixodoidea</taxon>
        <taxon>Ixodidae</taxon>
        <taxon>Ixodinae</taxon>
        <taxon>Ixodes</taxon>
    </lineage>
</organism>
<evidence type="ECO:0000256" key="1">
    <source>
        <dbReference type="SAM" id="SignalP"/>
    </source>
</evidence>
<sequence>MTSVLVSLFWLYLGSSADSFLLSLNHIISRPGFSVELHWSTSDLDRGSRRIPLPGISSLVWTAFTLSKCIRGHTSASTRCQEKKLISQS</sequence>
<name>A0A6B0U335_IXORI</name>
<evidence type="ECO:0000313" key="2">
    <source>
        <dbReference type="EMBL" id="MXU86038.1"/>
    </source>
</evidence>
<dbReference type="EMBL" id="GIFC01003955">
    <property type="protein sequence ID" value="MXU86038.1"/>
    <property type="molecule type" value="Transcribed_RNA"/>
</dbReference>
<reference evidence="2" key="1">
    <citation type="submission" date="2019-12" db="EMBL/GenBank/DDBJ databases">
        <title>An insight into the sialome of adult female Ixodes ricinus ticks feeding for 6 days.</title>
        <authorList>
            <person name="Perner J."/>
            <person name="Ribeiro J.M.C."/>
        </authorList>
    </citation>
    <scope>NUCLEOTIDE SEQUENCE</scope>
    <source>
        <strain evidence="2">Semi-engorged</strain>
        <tissue evidence="2">Salivary glands</tissue>
    </source>
</reference>
<proteinExistence type="predicted"/>